<dbReference type="GeneID" id="37269586"/>
<gene>
    <name evidence="1" type="ORF">FA09DRAFT_329125</name>
</gene>
<name>A0A316ZCB5_9BASI</name>
<sequence length="293" mass="33076">MLRPRVLFCLFIWPELREGREPWQPILDAIRMRPQLDWLIIINPNSGPGENPPHEDYLRALPLLRQAAAPGQAVELLGYVRTVWTQRGVHDVKRDVRQYASWSSLGPEYALNGIYYDESTWHEGAVTHYAELAAFARTLRWDAWKALPAQASSSARSDLIALNPGCNVHEDYFQFADHIVVHEQTVQSWMPGSLLNRPYSHRSIPSHKYALLLHDGPLGTAAVAPGGFASSIPQHLAFSVDTPCTTQAVSELALRRARVGAFFLTSLSLEIEDIYAAFGRNFEEWLDAFERCL</sequence>
<dbReference type="OrthoDB" id="5342184at2759"/>
<dbReference type="AlphaFoldDB" id="A0A316ZCB5"/>
<dbReference type="RefSeq" id="XP_025599470.1">
    <property type="nucleotide sequence ID" value="XM_025742042.1"/>
</dbReference>
<dbReference type="PANTHER" id="PTHR35040:SF9">
    <property type="entry name" value="4-LIKE CELL SURFACE PROTEIN, PUTATIVE (AFU_ORTHOLOGUE AFUA_4G14080)-RELATED"/>
    <property type="match status" value="1"/>
</dbReference>
<dbReference type="Proteomes" id="UP000245946">
    <property type="component" value="Unassembled WGS sequence"/>
</dbReference>
<evidence type="ECO:0008006" key="3">
    <source>
        <dbReference type="Google" id="ProtNLM"/>
    </source>
</evidence>
<proteinExistence type="predicted"/>
<protein>
    <recommendedName>
        <fullName evidence="3">Spherulin-4</fullName>
    </recommendedName>
</protein>
<keyword evidence="2" id="KW-1185">Reference proteome</keyword>
<organism evidence="1 2">
    <name type="scientific">Tilletiopsis washingtonensis</name>
    <dbReference type="NCBI Taxonomy" id="58919"/>
    <lineage>
        <taxon>Eukaryota</taxon>
        <taxon>Fungi</taxon>
        <taxon>Dikarya</taxon>
        <taxon>Basidiomycota</taxon>
        <taxon>Ustilaginomycotina</taxon>
        <taxon>Exobasidiomycetes</taxon>
        <taxon>Entylomatales</taxon>
        <taxon>Entylomatales incertae sedis</taxon>
        <taxon>Tilletiopsis</taxon>
    </lineage>
</organism>
<dbReference type="EMBL" id="KZ819289">
    <property type="protein sequence ID" value="PWN99191.1"/>
    <property type="molecule type" value="Genomic_DNA"/>
</dbReference>
<evidence type="ECO:0000313" key="2">
    <source>
        <dbReference type="Proteomes" id="UP000245946"/>
    </source>
</evidence>
<accession>A0A316ZCB5</accession>
<evidence type="ECO:0000313" key="1">
    <source>
        <dbReference type="EMBL" id="PWN99191.1"/>
    </source>
</evidence>
<dbReference type="PANTHER" id="PTHR35040">
    <property type="match status" value="1"/>
</dbReference>
<dbReference type="Pfam" id="PF12138">
    <property type="entry name" value="Spherulin4"/>
    <property type="match status" value="1"/>
</dbReference>
<dbReference type="InterPro" id="IPR021986">
    <property type="entry name" value="Spherulin4"/>
</dbReference>
<reference evidence="1 2" key="1">
    <citation type="journal article" date="2018" name="Mol. Biol. Evol.">
        <title>Broad Genomic Sampling Reveals a Smut Pathogenic Ancestry of the Fungal Clade Ustilaginomycotina.</title>
        <authorList>
            <person name="Kijpornyongpan T."/>
            <person name="Mondo S.J."/>
            <person name="Barry K."/>
            <person name="Sandor L."/>
            <person name="Lee J."/>
            <person name="Lipzen A."/>
            <person name="Pangilinan J."/>
            <person name="LaButti K."/>
            <person name="Hainaut M."/>
            <person name="Henrissat B."/>
            <person name="Grigoriev I.V."/>
            <person name="Spatafora J.W."/>
            <person name="Aime M.C."/>
        </authorList>
    </citation>
    <scope>NUCLEOTIDE SEQUENCE [LARGE SCALE GENOMIC DNA]</scope>
    <source>
        <strain evidence="1 2">MCA 4186</strain>
    </source>
</reference>